<comment type="similarity">
    <text evidence="1 2">Belongs to the BCP1 family.</text>
</comment>
<dbReference type="AlphaFoldDB" id="A0AA88Y036"/>
<dbReference type="Pfam" id="PF13862">
    <property type="entry name" value="BCCIP"/>
    <property type="match status" value="1"/>
</dbReference>
<evidence type="ECO:0000313" key="3">
    <source>
        <dbReference type="EMBL" id="KAK3095168.1"/>
    </source>
</evidence>
<dbReference type="Proteomes" id="UP001186944">
    <property type="component" value="Unassembled WGS sequence"/>
</dbReference>
<evidence type="ECO:0000313" key="4">
    <source>
        <dbReference type="Proteomes" id="UP001186944"/>
    </source>
</evidence>
<dbReference type="GO" id="GO:0005634">
    <property type="term" value="C:nucleus"/>
    <property type="evidence" value="ECO:0007669"/>
    <property type="project" value="TreeGrafter"/>
</dbReference>
<name>A0AA88Y036_PINIB</name>
<evidence type="ECO:0000256" key="1">
    <source>
        <dbReference type="ARBA" id="ARBA00006781"/>
    </source>
</evidence>
<protein>
    <recommendedName>
        <fullName evidence="2">Protein BCCIP homolog</fullName>
    </recommendedName>
</protein>
<dbReference type="PIRSF" id="PIRSF028983">
    <property type="entry name" value="BCP1"/>
    <property type="match status" value="1"/>
</dbReference>
<gene>
    <name evidence="3" type="ORF">FSP39_010976</name>
</gene>
<reference evidence="3" key="1">
    <citation type="submission" date="2019-08" db="EMBL/GenBank/DDBJ databases">
        <title>The improved chromosome-level genome for the pearl oyster Pinctada fucata martensii using PacBio sequencing and Hi-C.</title>
        <authorList>
            <person name="Zheng Z."/>
        </authorList>
    </citation>
    <scope>NUCLEOTIDE SEQUENCE</scope>
    <source>
        <strain evidence="3">ZZ-2019</strain>
        <tissue evidence="3">Adductor muscle</tissue>
    </source>
</reference>
<evidence type="ECO:0000256" key="2">
    <source>
        <dbReference type="PIRNR" id="PIRNR028983"/>
    </source>
</evidence>
<dbReference type="PANTHER" id="PTHR13261">
    <property type="entry name" value="BRCA2 AND CDKN1A INTERACTING PROTEIN"/>
    <property type="match status" value="1"/>
</dbReference>
<comment type="caution">
    <text evidence="3">The sequence shown here is derived from an EMBL/GenBank/DDBJ whole genome shotgun (WGS) entry which is preliminary data.</text>
</comment>
<keyword evidence="4" id="KW-1185">Reference proteome</keyword>
<dbReference type="InterPro" id="IPR025602">
    <property type="entry name" value="BCP1_family"/>
</dbReference>
<sequence length="261" mass="29920">MLFDRVYLREVQVDFEARMPEDSDFHGIKTLLQQLFLKANIDLSDLTDLILAQNYIGSVIKQTYIEEDEDEDDMDDDDPVLGLTTVLDLTDKKEKVCVKQIGSFLVDQCQKCGADQAEKFKSVLANEKENCGLLINERFINIPPQISVPMFESLLKEIEKSKKKRQKFNFAYYILICKTYQAKQKSSKEIPQVFYTNAEEELLQEVSASTFRFSVEQDRDSVATGPWDADDQFEASRTVMLIPADKLVDGVEKIKVELAKT</sequence>
<dbReference type="PANTHER" id="PTHR13261:SF0">
    <property type="entry name" value="BRCA2 AND CDKN1A-INTERACTING PROTEIN"/>
    <property type="match status" value="1"/>
</dbReference>
<dbReference type="EMBL" id="VSWD01000008">
    <property type="protein sequence ID" value="KAK3095168.1"/>
    <property type="molecule type" value="Genomic_DNA"/>
</dbReference>
<organism evidence="3 4">
    <name type="scientific">Pinctada imbricata</name>
    <name type="common">Atlantic pearl-oyster</name>
    <name type="synonym">Pinctada martensii</name>
    <dbReference type="NCBI Taxonomy" id="66713"/>
    <lineage>
        <taxon>Eukaryota</taxon>
        <taxon>Metazoa</taxon>
        <taxon>Spiralia</taxon>
        <taxon>Lophotrochozoa</taxon>
        <taxon>Mollusca</taxon>
        <taxon>Bivalvia</taxon>
        <taxon>Autobranchia</taxon>
        <taxon>Pteriomorphia</taxon>
        <taxon>Pterioida</taxon>
        <taxon>Pterioidea</taxon>
        <taxon>Pteriidae</taxon>
        <taxon>Pinctada</taxon>
    </lineage>
</organism>
<proteinExistence type="inferred from homology"/>
<accession>A0AA88Y036</accession>